<dbReference type="PANTHER" id="PTHR22941">
    <property type="entry name" value="SERPENTINE RECEPTOR"/>
    <property type="match status" value="1"/>
</dbReference>
<dbReference type="Proteomes" id="UP001432322">
    <property type="component" value="Unassembled WGS sequence"/>
</dbReference>
<dbReference type="AlphaFoldDB" id="A0AAV5W4I4"/>
<feature type="non-terminal residue" evidence="2">
    <location>
        <position position="128"/>
    </location>
</feature>
<evidence type="ECO:0008006" key="4">
    <source>
        <dbReference type="Google" id="ProtNLM"/>
    </source>
</evidence>
<reference evidence="2" key="1">
    <citation type="submission" date="2023-10" db="EMBL/GenBank/DDBJ databases">
        <title>Genome assembly of Pristionchus species.</title>
        <authorList>
            <person name="Yoshida K."/>
            <person name="Sommer R.J."/>
        </authorList>
    </citation>
    <scope>NUCLEOTIDE SEQUENCE</scope>
    <source>
        <strain evidence="2">RS5133</strain>
    </source>
</reference>
<comment type="caution">
    <text evidence="2">The sequence shown here is derived from an EMBL/GenBank/DDBJ whole genome shotgun (WGS) entry which is preliminary data.</text>
</comment>
<keyword evidence="1" id="KW-0472">Membrane</keyword>
<keyword evidence="1" id="KW-0812">Transmembrane</keyword>
<dbReference type="EMBL" id="BTSY01000004">
    <property type="protein sequence ID" value="GMT25907.1"/>
    <property type="molecule type" value="Genomic_DNA"/>
</dbReference>
<gene>
    <name evidence="2" type="ORF">PFISCL1PPCAC_17204</name>
</gene>
<evidence type="ECO:0000313" key="2">
    <source>
        <dbReference type="EMBL" id="GMT25907.1"/>
    </source>
</evidence>
<protein>
    <recommendedName>
        <fullName evidence="4">G protein-coupled receptor</fullName>
    </recommendedName>
</protein>
<feature type="transmembrane region" description="Helical" evidence="1">
    <location>
        <begin position="93"/>
        <end position="114"/>
    </location>
</feature>
<sequence>IFLPLRTQEILISYQRILFVVSSLLSSIVLFCLLKKTPVELAKIRNYMILIQISIILTSTYMDALFEPIPLFPLMGTYCVGILCQLGIPMQTLIGILLILYVFIGSSIVFCCFFRHQTLIPTNNTAKF</sequence>
<dbReference type="InterPro" id="IPR019429">
    <property type="entry name" value="7TM_GPCR_serpentine_rcpt_Sri"/>
</dbReference>
<accession>A0AAV5W4I4</accession>
<evidence type="ECO:0000313" key="3">
    <source>
        <dbReference type="Proteomes" id="UP001432322"/>
    </source>
</evidence>
<keyword evidence="3" id="KW-1185">Reference proteome</keyword>
<feature type="non-terminal residue" evidence="2">
    <location>
        <position position="1"/>
    </location>
</feature>
<proteinExistence type="predicted"/>
<keyword evidence="1" id="KW-1133">Transmembrane helix</keyword>
<feature type="transmembrane region" description="Helical" evidence="1">
    <location>
        <begin position="46"/>
        <end position="66"/>
    </location>
</feature>
<organism evidence="2 3">
    <name type="scientific">Pristionchus fissidentatus</name>
    <dbReference type="NCBI Taxonomy" id="1538716"/>
    <lineage>
        <taxon>Eukaryota</taxon>
        <taxon>Metazoa</taxon>
        <taxon>Ecdysozoa</taxon>
        <taxon>Nematoda</taxon>
        <taxon>Chromadorea</taxon>
        <taxon>Rhabditida</taxon>
        <taxon>Rhabditina</taxon>
        <taxon>Diplogasteromorpha</taxon>
        <taxon>Diplogasteroidea</taxon>
        <taxon>Neodiplogasteridae</taxon>
        <taxon>Pristionchus</taxon>
    </lineage>
</organism>
<name>A0AAV5W4I4_9BILA</name>
<evidence type="ECO:0000256" key="1">
    <source>
        <dbReference type="SAM" id="Phobius"/>
    </source>
</evidence>
<dbReference type="InterPro" id="IPR053220">
    <property type="entry name" value="Nematode_rcpt-like_serp_H"/>
</dbReference>
<feature type="transmembrane region" description="Helical" evidence="1">
    <location>
        <begin position="12"/>
        <end position="34"/>
    </location>
</feature>
<dbReference type="PANTHER" id="PTHR22941:SF26">
    <property type="entry name" value="SERPENTINE RECEPTOR, CLASS H"/>
    <property type="match status" value="1"/>
</dbReference>
<dbReference type="Pfam" id="PF10327">
    <property type="entry name" value="7TM_GPCR_Sri"/>
    <property type="match status" value="1"/>
</dbReference>